<dbReference type="GO" id="GO:0016491">
    <property type="term" value="F:oxidoreductase activity"/>
    <property type="evidence" value="ECO:0007669"/>
    <property type="project" value="UniProtKB-KW"/>
</dbReference>
<dbReference type="GO" id="GO:0005739">
    <property type="term" value="C:mitochondrion"/>
    <property type="evidence" value="ECO:0007669"/>
    <property type="project" value="TreeGrafter"/>
</dbReference>
<proteinExistence type="inferred from homology"/>
<dbReference type="InterPro" id="IPR036318">
    <property type="entry name" value="FAD-bd_PCMH-like_sf"/>
</dbReference>
<dbReference type="PANTHER" id="PTHR43716:SF1">
    <property type="entry name" value="D-2-HYDROXYGLUTARATE DEHYDROGENASE, MITOCHONDRIAL"/>
    <property type="match status" value="1"/>
</dbReference>
<dbReference type="Gene3D" id="1.10.45.10">
    <property type="entry name" value="Vanillyl-alcohol Oxidase, Chain A, domain 4"/>
    <property type="match status" value="1"/>
</dbReference>
<comment type="cofactor">
    <cofactor evidence="1">
        <name>FAD</name>
        <dbReference type="ChEBI" id="CHEBI:57692"/>
    </cofactor>
</comment>
<name>A0A078A9I4_STYLE</name>
<sequence length="582" mass="65453">MNYTQKLQANLLRNNLQRYPKSINKLINLRRQAQSSALAQLNLQQGLKARVDQLELMDQNYLKEVVISKFKHTIKPQKLNLLERKQNQFNQLIAKAKSQTSLATQQIAIKSKYSKLKAIDIEFFSGVLGPENIIQEHDEIKPYNIDFTKKYVGQCSLVLTPQNEKQIQEILKYCNEKKLAVVPQGGNTGLVGGSVPLQDEIVISTKKLNKIIDFDPITGILTCESGCILEVLQNHVKSFGYMMPLDLGAKGSCMIGGNLSTNAGGIKFIKYGSMHGNTVGLNAVLPNGTLLDSTQGLRGSQKGFDLNHMFIGGEGTLGIITKCQILCHPLPTSRQVSLIASDDFEQILACLRHAKRELNDTLSAIEFMDYESVKFSLDYFKIENPIRERNYKYYLLIEASSNSCQDQLNQQFLEMLEMMGEQNMYQDAALCESESQIETVWKIREGISMATANNGFTVKFDVSLQSQDFADIIDKTQDLIGSKAIMIGHGHIGDGNLHLNCTIKGFDNKELLKELQKQLEPFVFDYINDKKGSISAEHGIGLQKVNYLPQSKQKEQIQYMKMIKNAFDPHGIMNPYKVLTDL</sequence>
<dbReference type="Gene3D" id="3.30.465.10">
    <property type="match status" value="1"/>
</dbReference>
<dbReference type="InParanoid" id="A0A078A9I4"/>
<dbReference type="Pfam" id="PF02913">
    <property type="entry name" value="FAD-oxidase_C"/>
    <property type="match status" value="1"/>
</dbReference>
<keyword evidence="5" id="KW-0560">Oxidoreductase</keyword>
<dbReference type="FunFam" id="1.10.45.10:FF:000001">
    <property type="entry name" value="D-lactate dehydrogenase mitochondrial"/>
    <property type="match status" value="1"/>
</dbReference>
<evidence type="ECO:0000256" key="2">
    <source>
        <dbReference type="ARBA" id="ARBA00008000"/>
    </source>
</evidence>
<evidence type="ECO:0000256" key="1">
    <source>
        <dbReference type="ARBA" id="ARBA00001974"/>
    </source>
</evidence>
<dbReference type="SUPFAM" id="SSF56176">
    <property type="entry name" value="FAD-binding/transporter-associated domain-like"/>
    <property type="match status" value="1"/>
</dbReference>
<keyword evidence="4" id="KW-0274">FAD</keyword>
<organism evidence="7 8">
    <name type="scientific">Stylonychia lemnae</name>
    <name type="common">Ciliate</name>
    <dbReference type="NCBI Taxonomy" id="5949"/>
    <lineage>
        <taxon>Eukaryota</taxon>
        <taxon>Sar</taxon>
        <taxon>Alveolata</taxon>
        <taxon>Ciliophora</taxon>
        <taxon>Intramacronucleata</taxon>
        <taxon>Spirotrichea</taxon>
        <taxon>Stichotrichia</taxon>
        <taxon>Sporadotrichida</taxon>
        <taxon>Oxytrichidae</taxon>
        <taxon>Stylonychinae</taxon>
        <taxon>Stylonychia</taxon>
    </lineage>
</organism>
<evidence type="ECO:0000313" key="8">
    <source>
        <dbReference type="Proteomes" id="UP000039865"/>
    </source>
</evidence>
<dbReference type="Gene3D" id="3.30.70.2740">
    <property type="match status" value="1"/>
</dbReference>
<reference evidence="7 8" key="1">
    <citation type="submission" date="2014-06" db="EMBL/GenBank/DDBJ databases">
        <authorList>
            <person name="Swart Estienne"/>
        </authorList>
    </citation>
    <scope>NUCLEOTIDE SEQUENCE [LARGE SCALE GENOMIC DNA]</scope>
    <source>
        <strain evidence="7 8">130c</strain>
    </source>
</reference>
<gene>
    <name evidence="7" type="primary">Contig15183.g16172</name>
    <name evidence="7" type="ORF">STYLEM_7227</name>
</gene>
<dbReference type="InterPro" id="IPR016164">
    <property type="entry name" value="FAD-linked_Oxase-like_C"/>
</dbReference>
<dbReference type="Gene3D" id="3.30.70.2190">
    <property type="match status" value="1"/>
</dbReference>
<dbReference type="Gene3D" id="3.30.43.10">
    <property type="entry name" value="Uridine Diphospho-n-acetylenolpyruvylglucosamine Reductase, domain 2"/>
    <property type="match status" value="1"/>
</dbReference>
<evidence type="ECO:0000256" key="5">
    <source>
        <dbReference type="ARBA" id="ARBA00023002"/>
    </source>
</evidence>
<dbReference type="PANTHER" id="PTHR43716">
    <property type="entry name" value="D-2-HYDROXYGLUTARATE DEHYDROGENASE, MITOCHONDRIAL"/>
    <property type="match status" value="1"/>
</dbReference>
<dbReference type="InterPro" id="IPR006094">
    <property type="entry name" value="Oxid_FAD_bind_N"/>
</dbReference>
<evidence type="ECO:0000256" key="4">
    <source>
        <dbReference type="ARBA" id="ARBA00022827"/>
    </source>
</evidence>
<dbReference type="InterPro" id="IPR016171">
    <property type="entry name" value="Vanillyl_alc_oxidase_C-sub2"/>
</dbReference>
<comment type="similarity">
    <text evidence="2">Belongs to the FAD-binding oxidoreductase/transferase type 4 family.</text>
</comment>
<evidence type="ECO:0000256" key="3">
    <source>
        <dbReference type="ARBA" id="ARBA00022630"/>
    </source>
</evidence>
<dbReference type="InterPro" id="IPR016169">
    <property type="entry name" value="FAD-bd_PCMH_sub2"/>
</dbReference>
<dbReference type="EMBL" id="CCKQ01006916">
    <property type="protein sequence ID" value="CDW78252.1"/>
    <property type="molecule type" value="Genomic_DNA"/>
</dbReference>
<dbReference type="FunFam" id="3.30.43.10:FF:000011">
    <property type="entry name" value="D-lactate dehydrogenase (Cytochrome)"/>
    <property type="match status" value="1"/>
</dbReference>
<dbReference type="PROSITE" id="PS51387">
    <property type="entry name" value="FAD_PCMH"/>
    <property type="match status" value="1"/>
</dbReference>
<dbReference type="GO" id="GO:0071949">
    <property type="term" value="F:FAD binding"/>
    <property type="evidence" value="ECO:0007669"/>
    <property type="project" value="InterPro"/>
</dbReference>
<dbReference type="InterPro" id="IPR016166">
    <property type="entry name" value="FAD-bd_PCMH"/>
</dbReference>
<dbReference type="SUPFAM" id="SSF55103">
    <property type="entry name" value="FAD-linked oxidases, C-terminal domain"/>
    <property type="match status" value="1"/>
</dbReference>
<dbReference type="InterPro" id="IPR051264">
    <property type="entry name" value="FAD-oxidored/transferase_4"/>
</dbReference>
<dbReference type="Pfam" id="PF01565">
    <property type="entry name" value="FAD_binding_4"/>
    <property type="match status" value="1"/>
</dbReference>
<dbReference type="AlphaFoldDB" id="A0A078A9I4"/>
<dbReference type="OMA" id="FDRTVVC"/>
<dbReference type="OrthoDB" id="5332616at2759"/>
<feature type="domain" description="FAD-binding PCMH-type" evidence="6">
    <location>
        <begin position="151"/>
        <end position="330"/>
    </location>
</feature>
<protein>
    <submittedName>
        <fullName evidence="7">D-lactate dehydrogenase mitochondrial</fullName>
    </submittedName>
</protein>
<dbReference type="Proteomes" id="UP000039865">
    <property type="component" value="Unassembled WGS sequence"/>
</dbReference>
<keyword evidence="8" id="KW-1185">Reference proteome</keyword>
<evidence type="ECO:0000313" key="7">
    <source>
        <dbReference type="EMBL" id="CDW78252.1"/>
    </source>
</evidence>
<keyword evidence="3" id="KW-0285">Flavoprotein</keyword>
<dbReference type="InterPro" id="IPR004113">
    <property type="entry name" value="FAD-bd_oxidored_4_C"/>
</dbReference>
<evidence type="ECO:0000259" key="6">
    <source>
        <dbReference type="PROSITE" id="PS51387"/>
    </source>
</evidence>
<dbReference type="InterPro" id="IPR016167">
    <property type="entry name" value="FAD-bd_PCMH_sub1"/>
</dbReference>
<accession>A0A078A9I4</accession>